<evidence type="ECO:0000256" key="1">
    <source>
        <dbReference type="SAM" id="Coils"/>
    </source>
</evidence>
<keyword evidence="3" id="KW-0808">Transferase</keyword>
<dbReference type="Proteomes" id="UP000077275">
    <property type="component" value="Unassembled WGS sequence"/>
</dbReference>
<organism evidence="3 4">
    <name type="scientific">Methanobrevibacter cuticularis</name>
    <dbReference type="NCBI Taxonomy" id="47311"/>
    <lineage>
        <taxon>Archaea</taxon>
        <taxon>Methanobacteriati</taxon>
        <taxon>Methanobacteriota</taxon>
        <taxon>Methanomada group</taxon>
        <taxon>Methanobacteria</taxon>
        <taxon>Methanobacteriales</taxon>
        <taxon>Methanobacteriaceae</taxon>
        <taxon>Methanobrevibacter</taxon>
    </lineage>
</organism>
<gene>
    <name evidence="3" type="primary">epsJ_4</name>
    <name evidence="3" type="ORF">MBCUT_11250</name>
</gene>
<dbReference type="EMBL" id="LWMW01000101">
    <property type="protein sequence ID" value="KZX16044.1"/>
    <property type="molecule type" value="Genomic_DNA"/>
</dbReference>
<keyword evidence="4" id="KW-1185">Reference proteome</keyword>
<dbReference type="SUPFAM" id="SSF53448">
    <property type="entry name" value="Nucleotide-diphospho-sugar transferases"/>
    <property type="match status" value="1"/>
</dbReference>
<dbReference type="CDD" id="cd00761">
    <property type="entry name" value="Glyco_tranf_GTA_type"/>
    <property type="match status" value="1"/>
</dbReference>
<reference evidence="3 4" key="1">
    <citation type="submission" date="2016-04" db="EMBL/GenBank/DDBJ databases">
        <title>Genome sequence of Methanobrevibacter cuticularis DSM 11139.</title>
        <authorList>
            <person name="Poehlein A."/>
            <person name="Seedorf H."/>
            <person name="Daniel R."/>
        </authorList>
    </citation>
    <scope>NUCLEOTIDE SEQUENCE [LARGE SCALE GENOMIC DNA]</scope>
    <source>
        <strain evidence="3 4">DSM 11139</strain>
    </source>
</reference>
<evidence type="ECO:0000313" key="4">
    <source>
        <dbReference type="Proteomes" id="UP000077275"/>
    </source>
</evidence>
<keyword evidence="3" id="KW-0328">Glycosyltransferase</keyword>
<evidence type="ECO:0000313" key="3">
    <source>
        <dbReference type="EMBL" id="KZX16044.1"/>
    </source>
</evidence>
<dbReference type="InterPro" id="IPR029044">
    <property type="entry name" value="Nucleotide-diphossugar_trans"/>
</dbReference>
<dbReference type="PANTHER" id="PTHR22916:SF3">
    <property type="entry name" value="UDP-GLCNAC:BETAGAL BETA-1,3-N-ACETYLGLUCOSAMINYLTRANSFERASE-LIKE PROTEIN 1"/>
    <property type="match status" value="1"/>
</dbReference>
<dbReference type="AlphaFoldDB" id="A0A166DX42"/>
<dbReference type="PATRIC" id="fig|47311.3.peg.1237"/>
<feature type="coiled-coil region" evidence="1">
    <location>
        <begin position="338"/>
        <end position="389"/>
    </location>
</feature>
<dbReference type="RefSeq" id="WP_067259715.1">
    <property type="nucleotide sequence ID" value="NZ_LWMW01000101.1"/>
</dbReference>
<dbReference type="GO" id="GO:0016758">
    <property type="term" value="F:hexosyltransferase activity"/>
    <property type="evidence" value="ECO:0007669"/>
    <property type="project" value="UniProtKB-ARBA"/>
</dbReference>
<dbReference type="Pfam" id="PF00535">
    <property type="entry name" value="Glycos_transf_2"/>
    <property type="match status" value="1"/>
</dbReference>
<name>A0A166DX42_9EURY</name>
<sequence length="410" mass="48936">MNELKISIIIPVYNSDKYLKECLNSVINQTLKEIEIICVNDGSTDKSLEILNQYSSKDKRIIIINKKNGGAGSARNLGIEKANGEYIIFLDSDDWIDTKTCECLYLKAKHDQTDLIIFKMINYDDNSQKFYKTDYYDLLSVKEFFKDSIYTWNDFKDKIFYLAVSPVNKLYKKDLIDTTGAKFIEGLIFEDNPFFFNIILNAKRVLLYDEYFYFRRRSENSVMSSIDEKHFDIIPITNLIIQIFKENNFFTIFKKNVLNKKITLIKHEYNKFEGKNRSKFFKLVKDDFNVIRKNENLNEDYKNSLIPRNLDFYINSQKTEDFREFDLLNENSYLTSRVRTLENNYENMKLGKDKLKNKNKKLLDKNRNLKDNNIEIKNQNIELKKELEKIYSSTSWKITKPMRKLMKKFR</sequence>
<dbReference type="PANTHER" id="PTHR22916">
    <property type="entry name" value="GLYCOSYLTRANSFERASE"/>
    <property type="match status" value="1"/>
</dbReference>
<comment type="caution">
    <text evidence="3">The sequence shown here is derived from an EMBL/GenBank/DDBJ whole genome shotgun (WGS) entry which is preliminary data.</text>
</comment>
<dbReference type="STRING" id="47311.MBCUT_11250"/>
<dbReference type="InterPro" id="IPR001173">
    <property type="entry name" value="Glyco_trans_2-like"/>
</dbReference>
<dbReference type="Gene3D" id="3.90.550.10">
    <property type="entry name" value="Spore Coat Polysaccharide Biosynthesis Protein SpsA, Chain A"/>
    <property type="match status" value="1"/>
</dbReference>
<evidence type="ECO:0000259" key="2">
    <source>
        <dbReference type="Pfam" id="PF00535"/>
    </source>
</evidence>
<feature type="domain" description="Glycosyltransferase 2-like" evidence="2">
    <location>
        <begin position="7"/>
        <end position="144"/>
    </location>
</feature>
<proteinExistence type="predicted"/>
<protein>
    <submittedName>
        <fullName evidence="3">Putative glycosyltransferase EpsJ</fullName>
        <ecNumber evidence="3">2.4.-.-</ecNumber>
    </submittedName>
</protein>
<accession>A0A166DX42</accession>
<dbReference type="EC" id="2.4.-.-" evidence="3"/>
<keyword evidence="1" id="KW-0175">Coiled coil</keyword>
<dbReference type="OrthoDB" id="46222at2157"/>